<dbReference type="AlphaFoldDB" id="W4LGY1"/>
<dbReference type="Gene3D" id="3.50.30.60">
    <property type="entry name" value="LD-carboxypeptidase A C-terminal domain-like"/>
    <property type="match status" value="1"/>
</dbReference>
<keyword evidence="10" id="KW-1185">Reference proteome</keyword>
<dbReference type="InterPro" id="IPR027461">
    <property type="entry name" value="Carboxypeptidase_A_C_sf"/>
</dbReference>
<evidence type="ECO:0000256" key="2">
    <source>
        <dbReference type="ARBA" id="ARBA00022645"/>
    </source>
</evidence>
<gene>
    <name evidence="9" type="ORF">ETSY1_23680</name>
</gene>
<dbReference type="InterPro" id="IPR027478">
    <property type="entry name" value="LdcA_N"/>
</dbReference>
<comment type="caution">
    <text evidence="9">The sequence shown here is derived from an EMBL/GenBank/DDBJ whole genome shotgun (WGS) entry which is preliminary data.</text>
</comment>
<dbReference type="Pfam" id="PF17676">
    <property type="entry name" value="Peptidase_S66C"/>
    <property type="match status" value="1"/>
</dbReference>
<feature type="domain" description="LD-carboxypeptidase C-terminal" evidence="8">
    <location>
        <begin position="180"/>
        <end position="295"/>
    </location>
</feature>
<evidence type="ECO:0000259" key="8">
    <source>
        <dbReference type="Pfam" id="PF17676"/>
    </source>
</evidence>
<evidence type="ECO:0000313" key="9">
    <source>
        <dbReference type="EMBL" id="ETW97174.1"/>
    </source>
</evidence>
<dbReference type="GO" id="GO:0004180">
    <property type="term" value="F:carboxypeptidase activity"/>
    <property type="evidence" value="ECO:0007669"/>
    <property type="project" value="UniProtKB-KW"/>
</dbReference>
<dbReference type="GO" id="GO:0008236">
    <property type="term" value="F:serine-type peptidase activity"/>
    <property type="evidence" value="ECO:0007669"/>
    <property type="project" value="UniProtKB-KW"/>
</dbReference>
<dbReference type="EMBL" id="AZHW01000696">
    <property type="protein sequence ID" value="ETW97174.1"/>
    <property type="molecule type" value="Genomic_DNA"/>
</dbReference>
<dbReference type="PANTHER" id="PTHR30237">
    <property type="entry name" value="MURAMOYLTETRAPEPTIDE CARBOXYPEPTIDASE"/>
    <property type="match status" value="1"/>
</dbReference>
<dbReference type="PIRSF" id="PIRSF028757">
    <property type="entry name" value="LD-carboxypeptidase"/>
    <property type="match status" value="1"/>
</dbReference>
<dbReference type="InterPro" id="IPR029062">
    <property type="entry name" value="Class_I_gatase-like"/>
</dbReference>
<comment type="similarity">
    <text evidence="1">Belongs to the peptidase S66 family.</text>
</comment>
<proteinExistence type="inferred from homology"/>
<keyword evidence="4" id="KW-0378">Hydrolase</keyword>
<dbReference type="CDD" id="cd07025">
    <property type="entry name" value="Peptidase_S66"/>
    <property type="match status" value="1"/>
</dbReference>
<feature type="domain" description="LD-carboxypeptidase N-terminal" evidence="7">
    <location>
        <begin position="18"/>
        <end position="134"/>
    </location>
</feature>
<dbReference type="SUPFAM" id="SSF52317">
    <property type="entry name" value="Class I glutamine amidotransferase-like"/>
    <property type="match status" value="1"/>
</dbReference>
<feature type="active site" description="Nucleophile" evidence="6">
    <location>
        <position position="114"/>
    </location>
</feature>
<evidence type="ECO:0000256" key="1">
    <source>
        <dbReference type="ARBA" id="ARBA00010233"/>
    </source>
</evidence>
<evidence type="ECO:0000313" key="10">
    <source>
        <dbReference type="Proteomes" id="UP000019141"/>
    </source>
</evidence>
<name>W4LGY1_ENTF1</name>
<dbReference type="GO" id="GO:0006508">
    <property type="term" value="P:proteolysis"/>
    <property type="evidence" value="ECO:0007669"/>
    <property type="project" value="UniProtKB-KW"/>
</dbReference>
<dbReference type="Proteomes" id="UP000019141">
    <property type="component" value="Unassembled WGS sequence"/>
</dbReference>
<feature type="active site" description="Charge relay system" evidence="6">
    <location>
        <position position="280"/>
    </location>
</feature>
<reference evidence="9 10" key="1">
    <citation type="journal article" date="2014" name="Nature">
        <title>An environmental bacterial taxon with a large and distinct metabolic repertoire.</title>
        <authorList>
            <person name="Wilson M.C."/>
            <person name="Mori T."/>
            <person name="Ruckert C."/>
            <person name="Uria A.R."/>
            <person name="Helf M.J."/>
            <person name="Takada K."/>
            <person name="Gernert C."/>
            <person name="Steffens U.A."/>
            <person name="Heycke N."/>
            <person name="Schmitt S."/>
            <person name="Rinke C."/>
            <person name="Helfrich E.J."/>
            <person name="Brachmann A.O."/>
            <person name="Gurgui C."/>
            <person name="Wakimoto T."/>
            <person name="Kracht M."/>
            <person name="Crusemann M."/>
            <person name="Hentschel U."/>
            <person name="Abe I."/>
            <person name="Matsunaga S."/>
            <person name="Kalinowski J."/>
            <person name="Takeyama H."/>
            <person name="Piel J."/>
        </authorList>
    </citation>
    <scope>NUCLEOTIDE SEQUENCE [LARGE SCALE GENOMIC DNA]</scope>
    <source>
        <strain evidence="10">TSY1</strain>
    </source>
</reference>
<dbReference type="InterPro" id="IPR003507">
    <property type="entry name" value="S66_fam"/>
</dbReference>
<dbReference type="Pfam" id="PF02016">
    <property type="entry name" value="Peptidase_S66"/>
    <property type="match status" value="1"/>
</dbReference>
<accession>W4LGY1</accession>
<keyword evidence="2" id="KW-0121">Carboxypeptidase</keyword>
<evidence type="ECO:0008006" key="11">
    <source>
        <dbReference type="Google" id="ProtNLM"/>
    </source>
</evidence>
<dbReference type="HOGENOM" id="CLU_034346_3_1_7"/>
<evidence type="ECO:0000256" key="5">
    <source>
        <dbReference type="ARBA" id="ARBA00022825"/>
    </source>
</evidence>
<dbReference type="InterPro" id="IPR040449">
    <property type="entry name" value="Peptidase_S66_N"/>
</dbReference>
<evidence type="ECO:0000259" key="7">
    <source>
        <dbReference type="Pfam" id="PF02016"/>
    </source>
</evidence>
<dbReference type="PANTHER" id="PTHR30237:SF2">
    <property type="entry name" value="MUREIN TETRAPEPTIDE CARBOXYPEPTIDASE"/>
    <property type="match status" value="1"/>
</dbReference>
<dbReference type="InterPro" id="IPR040921">
    <property type="entry name" value="Peptidase_S66C"/>
</dbReference>
<dbReference type="Gene3D" id="3.40.50.10740">
    <property type="entry name" value="Class I glutamine amidotransferase-like"/>
    <property type="match status" value="1"/>
</dbReference>
<protein>
    <recommendedName>
        <fullName evidence="11">Peptidase S66</fullName>
    </recommendedName>
</protein>
<sequence length="313" mass="33933">MPRPSLTYPQALQPGDCIGLIAPASPVKRESLLEGAAALEALGFRVYYTPRIFDADRYLAGSDTARAEELHAMFANPDIKAIFCGRGGYGSQRLIPHLDPALIMAHPKLFLGYSDVTSLLLYFYQRCGLVTLHGPSVAGDITCDLPPEVAAQLRGIVTGHATDMQLPPHDLTVVRPGAAEGRLIGGCLSLKVCTVGTDFQPEMYDTILFLEDRGERYYAIDRMLTHLKLTGMFEGVRGVVFGEIEPVAADRDRPYGVVDVIADVLGDLDVPVLYGLQAGHCKPSLTLPFGTQVAIRNHQLVLCEAPVTISSKK</sequence>
<dbReference type="PATRIC" id="fig|1429438.4.peg.4549"/>
<evidence type="ECO:0000256" key="4">
    <source>
        <dbReference type="ARBA" id="ARBA00022801"/>
    </source>
</evidence>
<organism evidence="9 10">
    <name type="scientific">Entotheonella factor</name>
    <dbReference type="NCBI Taxonomy" id="1429438"/>
    <lineage>
        <taxon>Bacteria</taxon>
        <taxon>Pseudomonadati</taxon>
        <taxon>Nitrospinota/Tectimicrobiota group</taxon>
        <taxon>Candidatus Tectimicrobiota</taxon>
        <taxon>Candidatus Entotheonellia</taxon>
        <taxon>Candidatus Entotheonellales</taxon>
        <taxon>Candidatus Entotheonellaceae</taxon>
        <taxon>Candidatus Entotheonella</taxon>
    </lineage>
</organism>
<dbReference type="SUPFAM" id="SSF141986">
    <property type="entry name" value="LD-carboxypeptidase A C-terminal domain-like"/>
    <property type="match status" value="1"/>
</dbReference>
<keyword evidence="5" id="KW-0720">Serine protease</keyword>
<feature type="active site" description="Charge relay system" evidence="6">
    <location>
        <position position="211"/>
    </location>
</feature>
<keyword evidence="3" id="KW-0645">Protease</keyword>
<evidence type="ECO:0000256" key="6">
    <source>
        <dbReference type="PIRSR" id="PIRSR028757-1"/>
    </source>
</evidence>
<evidence type="ECO:0000256" key="3">
    <source>
        <dbReference type="ARBA" id="ARBA00022670"/>
    </source>
</evidence>